<dbReference type="SMART" id="SM00020">
    <property type="entry name" value="Tryp_SPc"/>
    <property type="match status" value="1"/>
</dbReference>
<dbReference type="InterPro" id="IPR033116">
    <property type="entry name" value="TRYPSIN_SER"/>
</dbReference>
<evidence type="ECO:0000256" key="1">
    <source>
        <dbReference type="ARBA" id="ARBA00004613"/>
    </source>
</evidence>
<dbReference type="EC" id="3.4.21.4" evidence="9"/>
<name>E7D012_9NEOP</name>
<dbReference type="GO" id="GO:0016485">
    <property type="term" value="P:protein processing"/>
    <property type="evidence" value="ECO:0007669"/>
    <property type="project" value="UniProtKB-ARBA"/>
</dbReference>
<dbReference type="PROSITE" id="PS50240">
    <property type="entry name" value="TRYPSIN_DOM"/>
    <property type="match status" value="1"/>
</dbReference>
<keyword evidence="3" id="KW-0964">Secreted</keyword>
<organism evidence="13">
    <name type="scientific">Mamestra configurata</name>
    <name type="common">bertha armyworm</name>
    <dbReference type="NCBI Taxonomy" id="174822"/>
    <lineage>
        <taxon>Eukaryota</taxon>
        <taxon>Metazoa</taxon>
        <taxon>Ecdysozoa</taxon>
        <taxon>Arthropoda</taxon>
        <taxon>Hexapoda</taxon>
        <taxon>Insecta</taxon>
        <taxon>Pterygota</taxon>
        <taxon>Neoptera</taxon>
        <taxon>Endopterygota</taxon>
        <taxon>Lepidoptera</taxon>
        <taxon>Glossata</taxon>
        <taxon>Ditrysia</taxon>
        <taxon>Noctuoidea</taxon>
        <taxon>Noctuidae</taxon>
        <taxon>Noctuinae</taxon>
        <taxon>Hadenini</taxon>
        <taxon>Mamestra</taxon>
    </lineage>
</organism>
<dbReference type="InterPro" id="IPR009003">
    <property type="entry name" value="Peptidase_S1_PA"/>
</dbReference>
<dbReference type="InterPro" id="IPR018114">
    <property type="entry name" value="TRYPSIN_HIS"/>
</dbReference>
<evidence type="ECO:0000256" key="4">
    <source>
        <dbReference type="ARBA" id="ARBA00022670"/>
    </source>
</evidence>
<accession>E7D012</accession>
<evidence type="ECO:0000256" key="3">
    <source>
        <dbReference type="ARBA" id="ARBA00022525"/>
    </source>
</evidence>
<dbReference type="EMBL" id="HM990182">
    <property type="protein sequence ID" value="ADT80830.1"/>
    <property type="molecule type" value="mRNA"/>
</dbReference>
<keyword evidence="5 10" id="KW-0378">Hydrolase</keyword>
<dbReference type="AlphaFoldDB" id="E7D012"/>
<dbReference type="MEROPS" id="S01.112"/>
<dbReference type="GO" id="GO:0005576">
    <property type="term" value="C:extracellular region"/>
    <property type="evidence" value="ECO:0007669"/>
    <property type="project" value="UniProtKB-SubCell"/>
</dbReference>
<feature type="chain" id="PRO_5012429356" description="trypsin" evidence="11">
    <location>
        <begin position="16"/>
        <end position="264"/>
    </location>
</feature>
<dbReference type="FunFam" id="2.40.10.10:FF:000047">
    <property type="entry name" value="Trypsin eta"/>
    <property type="match status" value="1"/>
</dbReference>
<evidence type="ECO:0000256" key="5">
    <source>
        <dbReference type="ARBA" id="ARBA00022801"/>
    </source>
</evidence>
<evidence type="ECO:0000256" key="7">
    <source>
        <dbReference type="ARBA" id="ARBA00023157"/>
    </source>
</evidence>
<reference evidence="13" key="1">
    <citation type="submission" date="2010-07" db="EMBL/GenBank/DDBJ databases">
        <title>Mamestra configurata (Lepidoptera: Noctuidae) larval midgut proteases.</title>
        <authorList>
            <person name="Erlandson M.A."/>
            <person name="Hegedus D."/>
            <person name="Baldwin D.J."/>
            <person name="Toprak U."/>
        </authorList>
    </citation>
    <scope>NUCLEOTIDE SEQUENCE</scope>
</reference>
<dbReference type="InterPro" id="IPR050430">
    <property type="entry name" value="Peptidase_S1"/>
</dbReference>
<dbReference type="InterPro" id="IPR043504">
    <property type="entry name" value="Peptidase_S1_PA_chymotrypsin"/>
</dbReference>
<evidence type="ECO:0000256" key="6">
    <source>
        <dbReference type="ARBA" id="ARBA00022825"/>
    </source>
</evidence>
<evidence type="ECO:0000313" key="13">
    <source>
        <dbReference type="EMBL" id="ADT80830.1"/>
    </source>
</evidence>
<evidence type="ECO:0000256" key="8">
    <source>
        <dbReference type="ARBA" id="ARBA00036320"/>
    </source>
</evidence>
<keyword evidence="6 10" id="KW-0720">Serine protease</keyword>
<dbReference type="Pfam" id="PF00089">
    <property type="entry name" value="Trypsin"/>
    <property type="match status" value="1"/>
</dbReference>
<dbReference type="PROSITE" id="PS00135">
    <property type="entry name" value="TRYPSIN_SER"/>
    <property type="match status" value="1"/>
</dbReference>
<dbReference type="GO" id="GO:0004252">
    <property type="term" value="F:serine-type endopeptidase activity"/>
    <property type="evidence" value="ECO:0007669"/>
    <property type="project" value="UniProtKB-EC"/>
</dbReference>
<dbReference type="Gene3D" id="2.40.10.10">
    <property type="entry name" value="Trypsin-like serine proteases"/>
    <property type="match status" value="1"/>
</dbReference>
<dbReference type="InterPro" id="IPR001254">
    <property type="entry name" value="Trypsin_dom"/>
</dbReference>
<dbReference type="CDD" id="cd00190">
    <property type="entry name" value="Tryp_SPc"/>
    <property type="match status" value="1"/>
</dbReference>
<sequence length="264" mass="28624">MRAIIVLTLLGSALAFPRSPNRIVGGTATNVETYPYMSNMQGSYWSGAWWNQECGGSLITSTAVLSAAHCFYGDRIPFWRVVLGSSMRHSGGTVHTISRIIMHPQYIHAILNNDVAIVRLDNPAVFSSRVQLASIPGPNYNLVDGASVSHVGWGHLQYQGHSSEQLMHVHVNIINQQVCAERYAILKAQDSNWPEVNDGMVCAGILNHGGKDACQGDSGGPLAHFGNIVVGVTSWGFECAHSVYPGVSARVSYYSDWIVANVNN</sequence>
<comment type="subcellular location">
    <subcellularLocation>
        <location evidence="1">Secreted</location>
    </subcellularLocation>
</comment>
<dbReference type="SUPFAM" id="SSF50494">
    <property type="entry name" value="Trypsin-like serine proteases"/>
    <property type="match status" value="1"/>
</dbReference>
<keyword evidence="11" id="KW-0732">Signal</keyword>
<dbReference type="PANTHER" id="PTHR24276">
    <property type="entry name" value="POLYSERASE-RELATED"/>
    <property type="match status" value="1"/>
</dbReference>
<comment type="catalytic activity">
    <reaction evidence="8">
        <text>Preferential cleavage: Arg-|-Xaa, Lys-|-Xaa.</text>
        <dbReference type="EC" id="3.4.21.4"/>
    </reaction>
</comment>
<dbReference type="PANTHER" id="PTHR24276:SF91">
    <property type="entry name" value="AT26814P-RELATED"/>
    <property type="match status" value="1"/>
</dbReference>
<dbReference type="PRINTS" id="PR00722">
    <property type="entry name" value="CHYMOTRYPSIN"/>
</dbReference>
<evidence type="ECO:0000256" key="2">
    <source>
        <dbReference type="ARBA" id="ARBA00007664"/>
    </source>
</evidence>
<evidence type="ECO:0000256" key="9">
    <source>
        <dbReference type="ARBA" id="ARBA00038868"/>
    </source>
</evidence>
<feature type="domain" description="Peptidase S1" evidence="12">
    <location>
        <begin position="23"/>
        <end position="263"/>
    </location>
</feature>
<dbReference type="InterPro" id="IPR001314">
    <property type="entry name" value="Peptidase_S1A"/>
</dbReference>
<proteinExistence type="evidence at transcript level"/>
<evidence type="ECO:0000259" key="12">
    <source>
        <dbReference type="PROSITE" id="PS50240"/>
    </source>
</evidence>
<dbReference type="PROSITE" id="PS00134">
    <property type="entry name" value="TRYPSIN_HIS"/>
    <property type="match status" value="1"/>
</dbReference>
<keyword evidence="4 10" id="KW-0645">Protease</keyword>
<keyword evidence="7" id="KW-1015">Disulfide bond</keyword>
<evidence type="ECO:0000256" key="11">
    <source>
        <dbReference type="SAM" id="SignalP"/>
    </source>
</evidence>
<evidence type="ECO:0000256" key="10">
    <source>
        <dbReference type="RuleBase" id="RU363034"/>
    </source>
</evidence>
<comment type="similarity">
    <text evidence="2">Belongs to the peptidase S1 family.</text>
</comment>
<feature type="signal peptide" evidence="11">
    <location>
        <begin position="1"/>
        <end position="15"/>
    </location>
</feature>
<protein>
    <recommendedName>
        <fullName evidence="9">trypsin</fullName>
        <ecNumber evidence="9">3.4.21.4</ecNumber>
    </recommendedName>
</protein>